<evidence type="ECO:0000256" key="5">
    <source>
        <dbReference type="RuleBase" id="RU362116"/>
    </source>
</evidence>
<dbReference type="InterPro" id="IPR037925">
    <property type="entry name" value="FlgE/F/G-like"/>
</dbReference>
<name>A0A4V6PXK3_9PROT</name>
<dbReference type="SUPFAM" id="SSF117143">
    <property type="entry name" value="Flagellar hook protein flgE"/>
    <property type="match status" value="2"/>
</dbReference>
<evidence type="ECO:0000259" key="9">
    <source>
        <dbReference type="Pfam" id="PF22692"/>
    </source>
</evidence>
<dbReference type="InterPro" id="IPR020013">
    <property type="entry name" value="Flagellar_FlgE/F/G"/>
</dbReference>
<dbReference type="GO" id="GO:0009425">
    <property type="term" value="C:bacterial-type flagellum basal body"/>
    <property type="evidence" value="ECO:0007669"/>
    <property type="project" value="UniProtKB-SubCell"/>
</dbReference>
<dbReference type="GO" id="GO:0071978">
    <property type="term" value="P:bacterial-type flagellum-dependent swarming motility"/>
    <property type="evidence" value="ECO:0007669"/>
    <property type="project" value="TreeGrafter"/>
</dbReference>
<feature type="domain" description="Flagellar hook protein FlgE/F/G-like D1" evidence="9">
    <location>
        <begin position="84"/>
        <end position="147"/>
    </location>
</feature>
<dbReference type="Pfam" id="PF07559">
    <property type="entry name" value="FlgE_D2"/>
    <property type="match status" value="1"/>
</dbReference>
<sequence>MSILGAMFTAVSGVNAQSRSLGHISDNIANSQTTGYKKIDTRFETLITVSNAALHQPGGVIASPSYANALQGNVNQTQSISNMAISGQGFFIVSRPTIQNANQTLFDEIQYYTRAGDFEVNRDGYLVNNGGYFLNGWAVDQDTGVPDTASLAPIQIVQTIDAPEPTSELEFVGNLPASSVVNPQPPLAPTNIRVYDALGNPHTISLEWVKRADNLWQLDIIAADSTLDPVSGTIVGVNDQNMAIANTTANVPAVAQIDTFTMPADGLAFGQTLSFTIGSNSVTVTAPVGGYTQAQVGAALVSAINGNPGLAAQVTAGNLTATTFDVTADDPGTPYTATLGGTGSGQTTVVDFPGAMNPGDDVTITINGNPITITAPLAGYTTAQARDALIAAINGDVTVGPLVTASIVDGDTLSINADAPLGTFAFAFTDAVITSGNVTNTDFLGASSANTTPNGLPTAQVDTVTLAGTVGPSEIGDTWTVNVGTLSINYVSNGTETSLNDVAQGIANLINTNSALGVTATALGGTIQLTAIDAGTPFTATVSATNGSADAFIDVQFGTGTAAGMLVGLSNAYNITGNATTPTAQSQGDDAIITFQVDYGVGPQTIELNLGQFQTTVGVTQFGGETIDVRRFTQDGLPQGIFKDLTIRDNGDVELNYDNGNTRVYFKIPLAQFYDPNSLKRETGQAFTETFDSGSARIAGAGENGGGSLRASAVEGSNVDIAEEFSKMIVTQRSYAANTRVITTADEMLAEVINIKR</sequence>
<dbReference type="Proteomes" id="UP000295783">
    <property type="component" value="Unassembled WGS sequence"/>
</dbReference>
<dbReference type="InterPro" id="IPR001444">
    <property type="entry name" value="Flag_bb_rod_N"/>
</dbReference>
<dbReference type="Pfam" id="PF22692">
    <property type="entry name" value="LlgE_F_G_D1"/>
    <property type="match status" value="1"/>
</dbReference>
<feature type="domain" description="Flagellar hook protein FlgE D2" evidence="8">
    <location>
        <begin position="190"/>
        <end position="268"/>
    </location>
</feature>
<evidence type="ECO:0000256" key="4">
    <source>
        <dbReference type="ARBA" id="ARBA00023143"/>
    </source>
</evidence>
<keyword evidence="10" id="KW-0282">Flagellum</keyword>
<dbReference type="InterPro" id="IPR037058">
    <property type="entry name" value="Falgellar_hook_FlgE_sf"/>
</dbReference>
<evidence type="ECO:0000313" key="10">
    <source>
        <dbReference type="EMBL" id="TDQ84361.1"/>
    </source>
</evidence>
<dbReference type="Gene3D" id="2.60.98.20">
    <property type="entry name" value="Flagellar hook protein FlgE"/>
    <property type="match status" value="1"/>
</dbReference>
<dbReference type="InterPro" id="IPR011491">
    <property type="entry name" value="FlgE_D2"/>
</dbReference>
<keyword evidence="4 5" id="KW-0975">Bacterial flagellum</keyword>
<keyword evidence="10" id="KW-0969">Cilium</keyword>
<dbReference type="EMBL" id="SNYW01000006">
    <property type="protein sequence ID" value="TDQ84361.1"/>
    <property type="molecule type" value="Genomic_DNA"/>
</dbReference>
<evidence type="ECO:0000259" key="6">
    <source>
        <dbReference type="Pfam" id="PF00460"/>
    </source>
</evidence>
<dbReference type="OrthoDB" id="8372879at2"/>
<dbReference type="GO" id="GO:0005829">
    <property type="term" value="C:cytosol"/>
    <property type="evidence" value="ECO:0007669"/>
    <property type="project" value="TreeGrafter"/>
</dbReference>
<gene>
    <name evidence="10" type="ORF">A8950_0912</name>
</gene>
<dbReference type="InterPro" id="IPR010930">
    <property type="entry name" value="Flg_bb/hook_C_dom"/>
</dbReference>
<comment type="caution">
    <text evidence="10">The sequence shown here is derived from an EMBL/GenBank/DDBJ whole genome shotgun (WGS) entry which is preliminary data.</text>
</comment>
<protein>
    <recommendedName>
        <fullName evidence="3 5">Flagellar hook protein FlgE</fullName>
    </recommendedName>
</protein>
<reference evidence="10 11" key="1">
    <citation type="submission" date="2019-03" db="EMBL/GenBank/DDBJ databases">
        <title>Genomic Encyclopedia of Type Strains, Phase III (KMG-III): the genomes of soil and plant-associated and newly described type strains.</title>
        <authorList>
            <person name="Whitman W."/>
        </authorList>
    </citation>
    <scope>NUCLEOTIDE SEQUENCE [LARGE SCALE GENOMIC DNA]</scope>
    <source>
        <strain evidence="10 11">CGMCC 1.7660</strain>
    </source>
</reference>
<comment type="subcellular location">
    <subcellularLocation>
        <location evidence="1 5">Bacterial flagellum basal body</location>
    </subcellularLocation>
</comment>
<accession>A0A4V6PXK3</accession>
<dbReference type="GO" id="GO:0009424">
    <property type="term" value="C:bacterial-type flagellum hook"/>
    <property type="evidence" value="ECO:0007669"/>
    <property type="project" value="TreeGrafter"/>
</dbReference>
<keyword evidence="11" id="KW-1185">Reference proteome</keyword>
<dbReference type="PANTHER" id="PTHR30435">
    <property type="entry name" value="FLAGELLAR PROTEIN"/>
    <property type="match status" value="1"/>
</dbReference>
<dbReference type="Pfam" id="PF06429">
    <property type="entry name" value="Flg_bbr_C"/>
    <property type="match status" value="1"/>
</dbReference>
<comment type="function">
    <text evidence="5">A flexible structure which links the flagellar filament to the drive apparatus in the basal body.</text>
</comment>
<dbReference type="Pfam" id="PF00460">
    <property type="entry name" value="Flg_bb_rod"/>
    <property type="match status" value="1"/>
</dbReference>
<feature type="domain" description="Flagellar basal-body/hook protein C-terminal" evidence="7">
    <location>
        <begin position="712"/>
        <end position="755"/>
    </location>
</feature>
<dbReference type="InterPro" id="IPR053967">
    <property type="entry name" value="LlgE_F_G-like_D1"/>
</dbReference>
<proteinExistence type="inferred from homology"/>
<dbReference type="AlphaFoldDB" id="A0A4V6PXK3"/>
<evidence type="ECO:0000256" key="1">
    <source>
        <dbReference type="ARBA" id="ARBA00004117"/>
    </source>
</evidence>
<feature type="domain" description="Flagellar basal body rod protein N-terminal" evidence="6">
    <location>
        <begin position="9"/>
        <end position="37"/>
    </location>
</feature>
<dbReference type="PANTHER" id="PTHR30435:SF1">
    <property type="entry name" value="FLAGELLAR HOOK PROTEIN FLGE"/>
    <property type="match status" value="1"/>
</dbReference>
<evidence type="ECO:0000259" key="8">
    <source>
        <dbReference type="Pfam" id="PF07559"/>
    </source>
</evidence>
<dbReference type="RefSeq" id="WP_133612389.1">
    <property type="nucleotide sequence ID" value="NZ_SNYW01000006.1"/>
</dbReference>
<keyword evidence="10" id="KW-0966">Cell projection</keyword>
<evidence type="ECO:0000259" key="7">
    <source>
        <dbReference type="Pfam" id="PF06429"/>
    </source>
</evidence>
<organism evidence="10 11">
    <name type="scientific">Dongia mobilis</name>
    <dbReference type="NCBI Taxonomy" id="578943"/>
    <lineage>
        <taxon>Bacteria</taxon>
        <taxon>Pseudomonadati</taxon>
        <taxon>Pseudomonadota</taxon>
        <taxon>Alphaproteobacteria</taxon>
        <taxon>Rhodospirillales</taxon>
        <taxon>Dongiaceae</taxon>
        <taxon>Dongia</taxon>
    </lineage>
</organism>
<evidence type="ECO:0000313" key="11">
    <source>
        <dbReference type="Proteomes" id="UP000295783"/>
    </source>
</evidence>
<dbReference type="NCBIfam" id="TIGR03506">
    <property type="entry name" value="FlgEFG_subfam"/>
    <property type="match status" value="2"/>
</dbReference>
<evidence type="ECO:0000256" key="2">
    <source>
        <dbReference type="ARBA" id="ARBA00009677"/>
    </source>
</evidence>
<evidence type="ECO:0000256" key="3">
    <source>
        <dbReference type="ARBA" id="ARBA00019015"/>
    </source>
</evidence>
<comment type="similarity">
    <text evidence="2 5">Belongs to the flagella basal body rod proteins family.</text>
</comment>